<protein>
    <submittedName>
        <fullName evidence="1">Uncharacterized protein</fullName>
    </submittedName>
</protein>
<accession>A0ACC2VCC9</accession>
<dbReference type="EMBL" id="JASBWS010000110">
    <property type="protein sequence ID" value="KAJ9096644.1"/>
    <property type="molecule type" value="Genomic_DNA"/>
</dbReference>
<reference evidence="1" key="1">
    <citation type="submission" date="2023-04" db="EMBL/GenBank/DDBJ databases">
        <title>Draft Genome sequencing of Naganishia species isolated from polar environments using Oxford Nanopore Technology.</title>
        <authorList>
            <person name="Leo P."/>
            <person name="Venkateswaran K."/>
        </authorList>
    </citation>
    <scope>NUCLEOTIDE SEQUENCE</scope>
    <source>
        <strain evidence="1">MNA-CCFEE 5262</strain>
    </source>
</reference>
<dbReference type="Proteomes" id="UP001230649">
    <property type="component" value="Unassembled WGS sequence"/>
</dbReference>
<organism evidence="1 2">
    <name type="scientific">Naganishia adeliensis</name>
    <dbReference type="NCBI Taxonomy" id="92952"/>
    <lineage>
        <taxon>Eukaryota</taxon>
        <taxon>Fungi</taxon>
        <taxon>Dikarya</taxon>
        <taxon>Basidiomycota</taxon>
        <taxon>Agaricomycotina</taxon>
        <taxon>Tremellomycetes</taxon>
        <taxon>Filobasidiales</taxon>
        <taxon>Filobasidiaceae</taxon>
        <taxon>Naganishia</taxon>
    </lineage>
</organism>
<name>A0ACC2VCC9_9TREE</name>
<keyword evidence="2" id="KW-1185">Reference proteome</keyword>
<comment type="caution">
    <text evidence="1">The sequence shown here is derived from an EMBL/GenBank/DDBJ whole genome shotgun (WGS) entry which is preliminary data.</text>
</comment>
<evidence type="ECO:0000313" key="1">
    <source>
        <dbReference type="EMBL" id="KAJ9096644.1"/>
    </source>
</evidence>
<gene>
    <name evidence="1" type="ORF">QFC20_006360</name>
</gene>
<sequence>MMTLLALAAPFCTFAQPDVSDKDGVMRQVVKIVMGWELATVGGNKIGTWQWVDTKGIMAGGGLLVSNYNWSGVEDAWDQAKKDSGAEVELGAALLV</sequence>
<evidence type="ECO:0000313" key="2">
    <source>
        <dbReference type="Proteomes" id="UP001230649"/>
    </source>
</evidence>
<proteinExistence type="predicted"/>